<accession>A0AAX3IR70</accession>
<proteinExistence type="predicted"/>
<keyword evidence="2" id="KW-1133">Transmembrane helix</keyword>
<gene>
    <name evidence="3" type="ORF">CAGEJMGA_00415</name>
</gene>
<reference evidence="3" key="1">
    <citation type="submission" date="2019-05" db="EMBL/GenBank/DDBJ databases">
        <authorList>
            <person name="Hibberd M."/>
        </authorList>
    </citation>
    <scope>NUCLEOTIDE SEQUENCE</scope>
    <source>
        <strain evidence="3">Haemophilus_influenzae_BgEED16</strain>
    </source>
</reference>
<comment type="caution">
    <text evidence="3">The sequence shown here is derived from an EMBL/GenBank/DDBJ whole genome shotgun (WGS) entry which is preliminary data.</text>
</comment>
<evidence type="ECO:0000256" key="2">
    <source>
        <dbReference type="SAM" id="Phobius"/>
    </source>
</evidence>
<evidence type="ECO:0000313" key="3">
    <source>
        <dbReference type="EMBL" id="VTX52404.1"/>
    </source>
</evidence>
<protein>
    <submittedName>
        <fullName evidence="3">Uncharacterized protein</fullName>
    </submittedName>
</protein>
<evidence type="ECO:0000256" key="1">
    <source>
        <dbReference type="SAM" id="Coils"/>
    </source>
</evidence>
<keyword evidence="2" id="KW-0812">Transmembrane</keyword>
<name>A0AAX3IR70_HAEIF</name>
<keyword evidence="2" id="KW-0472">Membrane</keyword>
<sequence length="292" mass="34784">MKKIFKRAFLIWIILNCVSFFIISKFIVLEGTNIGSWILLTNIIVTIFIMKKYHPKLESYKANLISNNRQTKSNYNDEFFTLWESKKPIEITFKADHESRTISHNVIRYAISPKGYHKIFYINKERQIIKVDEDDIETKFLYKGKYYSLFIEILEKIISEEELYLLREKEERFFEELSEKMEQERLKAEKEYQAREDSKRIIYPFPPKELKFSIYGDYFDSDLPPNHLRITLLCDGLYGYPDTKEVLALTGIYVQTGARVNIRINAIVTMIGFDDKKYSREEFLALAKTFNQ</sequence>
<feature type="transmembrane region" description="Helical" evidence="2">
    <location>
        <begin position="9"/>
        <end position="28"/>
    </location>
</feature>
<dbReference type="RefSeq" id="WP_204704370.1">
    <property type="nucleotide sequence ID" value="NZ_CABFLD010000022.1"/>
</dbReference>
<dbReference type="Proteomes" id="UP000658741">
    <property type="component" value="Unassembled WGS sequence"/>
</dbReference>
<feature type="coiled-coil region" evidence="1">
    <location>
        <begin position="167"/>
        <end position="198"/>
    </location>
</feature>
<dbReference type="EMBL" id="CABFLD010000022">
    <property type="protein sequence ID" value="VTX52404.1"/>
    <property type="molecule type" value="Genomic_DNA"/>
</dbReference>
<evidence type="ECO:0000313" key="4">
    <source>
        <dbReference type="Proteomes" id="UP000658741"/>
    </source>
</evidence>
<dbReference type="AlphaFoldDB" id="A0AAX3IR70"/>
<keyword evidence="1" id="KW-0175">Coiled coil</keyword>
<feature type="transmembrane region" description="Helical" evidence="2">
    <location>
        <begin position="34"/>
        <end position="50"/>
    </location>
</feature>
<organism evidence="3 4">
    <name type="scientific">Haemophilus influenzae</name>
    <dbReference type="NCBI Taxonomy" id="727"/>
    <lineage>
        <taxon>Bacteria</taxon>
        <taxon>Pseudomonadati</taxon>
        <taxon>Pseudomonadota</taxon>
        <taxon>Gammaproteobacteria</taxon>
        <taxon>Pasteurellales</taxon>
        <taxon>Pasteurellaceae</taxon>
        <taxon>Haemophilus</taxon>
    </lineage>
</organism>